<evidence type="ECO:0008006" key="3">
    <source>
        <dbReference type="Google" id="ProtNLM"/>
    </source>
</evidence>
<gene>
    <name evidence="1" type="ORF">P4G45_05680</name>
    <name evidence="2" type="ORF">P8936_05650</name>
</gene>
<dbReference type="AlphaFoldDB" id="A0AAU7D982"/>
<dbReference type="SUPFAM" id="SSF160246">
    <property type="entry name" value="EspE N-terminal domain-like"/>
    <property type="match status" value="1"/>
</dbReference>
<evidence type="ECO:0000313" key="1">
    <source>
        <dbReference type="EMBL" id="XBH11219.1"/>
    </source>
</evidence>
<reference evidence="2" key="1">
    <citation type="submission" date="2023-03" db="EMBL/GenBank/DDBJ databases">
        <title>Edaphobacter sp.</title>
        <authorList>
            <person name="Huber K.J."/>
            <person name="Papendorf J."/>
            <person name="Pilke C."/>
            <person name="Bunk B."/>
            <person name="Sproeer C."/>
            <person name="Pester M."/>
        </authorList>
    </citation>
    <scope>NUCLEOTIDE SEQUENCE</scope>
    <source>
        <strain evidence="1">DSM 109919</strain>
        <strain evidence="2">DSM 109920</strain>
    </source>
</reference>
<dbReference type="InterPro" id="IPR037257">
    <property type="entry name" value="T2SS_E_N_sf"/>
</dbReference>
<name>A0AAU7D982_9BACT</name>
<dbReference type="EMBL" id="CP121195">
    <property type="protein sequence ID" value="XBH14647.1"/>
    <property type="molecule type" value="Genomic_DNA"/>
</dbReference>
<accession>A0AAU7D982</accession>
<dbReference type="RefSeq" id="WP_348268707.1">
    <property type="nucleotide sequence ID" value="NZ_CP121194.1"/>
</dbReference>
<sequence>MPFLNRTSHSQAGEALLWEGDAYLPNSSPERGLNEVGLPALLAQRRLCGHVDCSNGWTMPWRSRRRPIFEDQWGCSGRCVLAMVREALRREAGDGITRAATTPHRHRVPLGLLMLAQGWITHPQLQRALEAQRRNGTGKIGEWLIAECGLEAEQVTRGLSMQWNCPVLSAEGFLPETMALVMPGFFVERFGLMPLRIAGSRILYLAFEDGLDASASLAVEQMAGLKVESGVLNEVHLRAARRRVLQCDSVETKLEAASDADTLAGRITAILEQKQPVASRLVRLHQYYWLRLWLEEGTTGKLGRLPISREDMCDYVFSVGPQS</sequence>
<evidence type="ECO:0000313" key="2">
    <source>
        <dbReference type="EMBL" id="XBH14647.1"/>
    </source>
</evidence>
<dbReference type="KEGG" id="epl:P4G45_05680"/>
<organism evidence="2">
    <name type="scientific">Edaphobacter paludis</name>
    <dbReference type="NCBI Taxonomy" id="3035702"/>
    <lineage>
        <taxon>Bacteria</taxon>
        <taxon>Pseudomonadati</taxon>
        <taxon>Acidobacteriota</taxon>
        <taxon>Terriglobia</taxon>
        <taxon>Terriglobales</taxon>
        <taxon>Acidobacteriaceae</taxon>
        <taxon>Edaphobacter</taxon>
    </lineage>
</organism>
<protein>
    <recommendedName>
        <fullName evidence="3">Type II secretion system protein GspE N-terminal domain-containing protein</fullName>
    </recommendedName>
</protein>
<proteinExistence type="predicted"/>
<accession>A0AAU7D0N0</accession>
<dbReference type="EMBL" id="CP121194">
    <property type="protein sequence ID" value="XBH11219.1"/>
    <property type="molecule type" value="Genomic_DNA"/>
</dbReference>